<reference evidence="3" key="1">
    <citation type="submission" date="2017-09" db="EMBL/GenBank/DDBJ databases">
        <authorList>
            <person name="Varghese N."/>
            <person name="Submissions S."/>
        </authorList>
    </citation>
    <scope>NUCLEOTIDE SEQUENCE [LARGE SCALE GENOMIC DNA]</scope>
    <source>
        <strain evidence="3">DSM 29961</strain>
    </source>
</reference>
<evidence type="ECO:0000313" key="2">
    <source>
        <dbReference type="EMBL" id="SOD98449.1"/>
    </source>
</evidence>
<dbReference type="AlphaFoldDB" id="A0A286GTN8"/>
<accession>A0A286GTN8</accession>
<keyword evidence="1" id="KW-0812">Transmembrane</keyword>
<proteinExistence type="predicted"/>
<gene>
    <name evidence="2" type="ORF">SAMN06269250_6090</name>
</gene>
<keyword evidence="1" id="KW-0472">Membrane</keyword>
<evidence type="ECO:0000256" key="1">
    <source>
        <dbReference type="SAM" id="Phobius"/>
    </source>
</evidence>
<evidence type="ECO:0000313" key="3">
    <source>
        <dbReference type="Proteomes" id="UP000219452"/>
    </source>
</evidence>
<organism evidence="2 3">
    <name type="scientific">Spirosoma fluviale</name>
    <dbReference type="NCBI Taxonomy" id="1597977"/>
    <lineage>
        <taxon>Bacteria</taxon>
        <taxon>Pseudomonadati</taxon>
        <taxon>Bacteroidota</taxon>
        <taxon>Cytophagia</taxon>
        <taxon>Cytophagales</taxon>
        <taxon>Cytophagaceae</taxon>
        <taxon>Spirosoma</taxon>
    </lineage>
</organism>
<sequence>MYGGFVLLCLYFFLTGSYQDAAVNLGIGLIFDPFDQTVRWENRPRWQRVWLIVHLLVMIGIVLLYWKTFGA</sequence>
<keyword evidence="1" id="KW-1133">Transmembrane helix</keyword>
<name>A0A286GTN8_9BACT</name>
<dbReference type="EMBL" id="OCNH01000008">
    <property type="protein sequence ID" value="SOD98449.1"/>
    <property type="molecule type" value="Genomic_DNA"/>
</dbReference>
<dbReference type="Proteomes" id="UP000219452">
    <property type="component" value="Unassembled WGS sequence"/>
</dbReference>
<feature type="transmembrane region" description="Helical" evidence="1">
    <location>
        <begin position="49"/>
        <end position="66"/>
    </location>
</feature>
<keyword evidence="3" id="KW-1185">Reference proteome</keyword>
<protein>
    <submittedName>
        <fullName evidence="2">Uncharacterized protein</fullName>
    </submittedName>
</protein>